<dbReference type="SUPFAM" id="SSF48726">
    <property type="entry name" value="Immunoglobulin"/>
    <property type="match status" value="3"/>
</dbReference>
<dbReference type="InterPro" id="IPR003006">
    <property type="entry name" value="Ig/MHC_CS"/>
</dbReference>
<dbReference type="Gene3D" id="2.60.40.10">
    <property type="entry name" value="Immunoglobulins"/>
    <property type="match status" value="3"/>
</dbReference>
<dbReference type="SMART" id="SM00407">
    <property type="entry name" value="IGc1"/>
    <property type="match status" value="2"/>
</dbReference>
<keyword evidence="4" id="KW-1185">Reference proteome</keyword>
<feature type="domain" description="Ig-like" evidence="2">
    <location>
        <begin position="127"/>
        <end position="226"/>
    </location>
</feature>
<evidence type="ECO:0000313" key="3">
    <source>
        <dbReference type="EMBL" id="CAL1589100.1"/>
    </source>
</evidence>
<protein>
    <recommendedName>
        <fullName evidence="2">Ig-like domain-containing protein</fullName>
    </recommendedName>
</protein>
<organism evidence="3 4">
    <name type="scientific">Knipowitschia caucasica</name>
    <name type="common">Caucasian dwarf goby</name>
    <name type="synonym">Pomatoschistus caucasicus</name>
    <dbReference type="NCBI Taxonomy" id="637954"/>
    <lineage>
        <taxon>Eukaryota</taxon>
        <taxon>Metazoa</taxon>
        <taxon>Chordata</taxon>
        <taxon>Craniata</taxon>
        <taxon>Vertebrata</taxon>
        <taxon>Euteleostomi</taxon>
        <taxon>Actinopterygii</taxon>
        <taxon>Neopterygii</taxon>
        <taxon>Teleostei</taxon>
        <taxon>Neoteleostei</taxon>
        <taxon>Acanthomorphata</taxon>
        <taxon>Gobiaria</taxon>
        <taxon>Gobiiformes</taxon>
        <taxon>Gobioidei</taxon>
        <taxon>Gobiidae</taxon>
        <taxon>Gobiinae</taxon>
        <taxon>Knipowitschia</taxon>
    </lineage>
</organism>
<dbReference type="InterPro" id="IPR036179">
    <property type="entry name" value="Ig-like_dom_sf"/>
</dbReference>
<name>A0AAV2KGQ6_KNICA</name>
<dbReference type="PROSITE" id="PS00290">
    <property type="entry name" value="IG_MHC"/>
    <property type="match status" value="2"/>
</dbReference>
<evidence type="ECO:0000313" key="4">
    <source>
        <dbReference type="Proteomes" id="UP001497482"/>
    </source>
</evidence>
<evidence type="ECO:0000259" key="2">
    <source>
        <dbReference type="PROSITE" id="PS50835"/>
    </source>
</evidence>
<feature type="domain" description="Ig-like" evidence="2">
    <location>
        <begin position="27"/>
        <end position="116"/>
    </location>
</feature>
<dbReference type="Pfam" id="PF07654">
    <property type="entry name" value="C1-set"/>
    <property type="match status" value="2"/>
</dbReference>
<keyword evidence="1" id="KW-0393">Immunoglobulin domain</keyword>
<dbReference type="PANTHER" id="PTHR23411">
    <property type="entry name" value="TAPASIN"/>
    <property type="match status" value="1"/>
</dbReference>
<dbReference type="AlphaFoldDB" id="A0AAV2KGQ6"/>
<dbReference type="Proteomes" id="UP001497482">
    <property type="component" value="Chromosome 18"/>
</dbReference>
<dbReference type="InterPro" id="IPR050380">
    <property type="entry name" value="Immune_Resp_Modulators"/>
</dbReference>
<dbReference type="InterPro" id="IPR013783">
    <property type="entry name" value="Ig-like_fold"/>
</dbReference>
<dbReference type="InterPro" id="IPR003597">
    <property type="entry name" value="Ig_C1-set"/>
</dbReference>
<dbReference type="EMBL" id="OZ035840">
    <property type="protein sequence ID" value="CAL1589100.1"/>
    <property type="molecule type" value="Genomic_DNA"/>
</dbReference>
<reference evidence="3 4" key="1">
    <citation type="submission" date="2024-04" db="EMBL/GenBank/DDBJ databases">
        <authorList>
            <person name="Waldvogel A.-M."/>
            <person name="Schoenle A."/>
        </authorList>
    </citation>
    <scope>NUCLEOTIDE SEQUENCE [LARGE SCALE GENOMIC DNA]</scope>
</reference>
<evidence type="ECO:0000256" key="1">
    <source>
        <dbReference type="ARBA" id="ARBA00023319"/>
    </source>
</evidence>
<sequence length="436" mass="49344">MHCDYGFFYDWGKGTMVTVASDPPTAPSVFPVRPCTSESGDTVTLTCLATGFRPAAVSFSWTQNGGALSDSLQYPAVLKNKLYSGVSQVRVRRQDWDLRHSFKCRVEHEGGSKEVDFIKADETIQLPSLKIMSMEESNQVTFSCLANDFVPNIFEFKWLKNGKVVKNASLEFTTPSTAVSSDDGTRFSAASFLTLPKETLVDDTRMTCEFSLQRGAKKQQVESVLEYRTRKCSTQEGFDMKIIPPSWEDLLLKRNGEVRCEVTFPKASLVSREVNLSWRDEKMGVLMTPTDPGAQINGKRIILPLDITFEEWNSGVRRTCLLDHGELLEPLKRVYERKDVVKSLKPPSIFMLPPLKQTREGVNHRQHGSKSPFEAYSRLSVPLSEWDVPERAYSCLVHHESVEQNKSYVRSITQNSPQQTTMVNLNMRISDRCKAQ</sequence>
<accession>A0AAV2KGQ6</accession>
<dbReference type="InterPro" id="IPR007110">
    <property type="entry name" value="Ig-like_dom"/>
</dbReference>
<proteinExistence type="predicted"/>
<dbReference type="CDD" id="cd21819">
    <property type="entry name" value="IgC1_CH1_IgM"/>
    <property type="match status" value="1"/>
</dbReference>
<gene>
    <name evidence="3" type="ORF">KC01_LOCUS18771</name>
</gene>
<dbReference type="PROSITE" id="PS50835">
    <property type="entry name" value="IG_LIKE"/>
    <property type="match status" value="2"/>
</dbReference>